<evidence type="ECO:0000313" key="2">
    <source>
        <dbReference type="Proteomes" id="UP000007392"/>
    </source>
</evidence>
<accession>I0BIN7</accession>
<organism evidence="1 2">
    <name type="scientific">Paenibacillus mucilaginosus K02</name>
    <dbReference type="NCBI Taxonomy" id="997761"/>
    <lineage>
        <taxon>Bacteria</taxon>
        <taxon>Bacillati</taxon>
        <taxon>Bacillota</taxon>
        <taxon>Bacilli</taxon>
        <taxon>Bacillales</taxon>
        <taxon>Paenibacillaceae</taxon>
        <taxon>Paenibacillus</taxon>
    </lineage>
</organism>
<dbReference type="KEGG" id="pmw:B2K_16150"/>
<dbReference type="AlphaFoldDB" id="I0BIN7"/>
<sequence>MHQALQFDFTDHMSNSFLDELVSIMIREFSALGVDIDKENFLKDPYEISAKILSEIGLDNIDLKSLRSIMEIREFQILDQFIGNVYDSRKEIKEISEERKSSQLEATQIKSSPLDDPKLDLFFKDWDKLSPERQEEVKAFVRAQLLMQEAEKQRKNEGNGKIK</sequence>
<proteinExistence type="predicted"/>
<protein>
    <submittedName>
        <fullName evidence="1">Uncharacterized protein</fullName>
    </submittedName>
</protein>
<dbReference type="HOGENOM" id="CLU_1625444_0_0_9"/>
<gene>
    <name evidence="1" type="ORF">B2K_16150</name>
</gene>
<evidence type="ECO:0000313" key="1">
    <source>
        <dbReference type="EMBL" id="AFH62234.1"/>
    </source>
</evidence>
<reference evidence="1 2" key="1">
    <citation type="submission" date="2013-06" db="EMBL/GenBank/DDBJ databases">
        <title>Complete genome sequence of Paenibacillus mucilaginosus K02.</title>
        <authorList>
            <person name="Xiao B."/>
            <person name="Sun L."/>
            <person name="Xiao L."/>
            <person name="Lian B."/>
        </authorList>
    </citation>
    <scope>NUCLEOTIDE SEQUENCE [LARGE SCALE GENOMIC DNA]</scope>
    <source>
        <strain evidence="1 2">K02</strain>
    </source>
</reference>
<dbReference type="EMBL" id="CP003422">
    <property type="protein sequence ID" value="AFH62234.1"/>
    <property type="molecule type" value="Genomic_DNA"/>
</dbReference>
<name>I0BIN7_9BACL</name>
<dbReference type="Proteomes" id="UP000007392">
    <property type="component" value="Chromosome"/>
</dbReference>